<evidence type="ECO:0000313" key="1">
    <source>
        <dbReference type="EMBL" id="PST97993.1"/>
    </source>
</evidence>
<evidence type="ECO:0000313" key="2">
    <source>
        <dbReference type="EMBL" id="SMY15605.1"/>
    </source>
</evidence>
<evidence type="ECO:0000313" key="4">
    <source>
        <dbReference type="Proteomes" id="UP000241858"/>
    </source>
</evidence>
<evidence type="ECO:0000313" key="3">
    <source>
        <dbReference type="Proteomes" id="UP000196485"/>
    </source>
</evidence>
<dbReference type="AlphaFoldDB" id="A0A1A6TW70"/>
<reference evidence="3" key="1">
    <citation type="submission" date="2017-06" db="EMBL/GenBank/DDBJ databases">
        <authorList>
            <person name="Rodrigo-Torres L."/>
            <person name="Arahal R. D."/>
            <person name="Lucena T."/>
        </authorList>
    </citation>
    <scope>NUCLEOTIDE SEQUENCE [LARGE SCALE GENOMIC DNA]</scope>
    <source>
        <strain evidence="3">type strain: CECT 9192</strain>
    </source>
</reference>
<sequence length="189" mass="21160">MSIQSLKSVMRNAVEGWRTEVSKEFIAQKVARQYHNMDLPFEVDAQRKQLLKPVGADDKNNQQNFFRYLERTSIEAKATMMDLLPAILVALPKQRASDALNAFLNPLGFSVAVIGTGSETPKRDQLLAMFNKESSEALSSLLLLPDNATVEQLRAAYREVQESEGSHKPLLGYLETLMTAKNHKVGSHE</sequence>
<organism evidence="1 4">
    <name type="scientific">Photobacterium aquimaris</name>
    <dbReference type="NCBI Taxonomy" id="512643"/>
    <lineage>
        <taxon>Bacteria</taxon>
        <taxon>Pseudomonadati</taxon>
        <taxon>Pseudomonadota</taxon>
        <taxon>Gammaproteobacteria</taxon>
        <taxon>Vibrionales</taxon>
        <taxon>Vibrionaceae</taxon>
        <taxon>Photobacterium</taxon>
    </lineage>
</organism>
<name>A0A1A6TW70_9GAMM</name>
<dbReference type="Proteomes" id="UP000196485">
    <property type="component" value="Unassembled WGS sequence"/>
</dbReference>
<reference evidence="1 4" key="3">
    <citation type="submission" date="2018-03" db="EMBL/GenBank/DDBJ databases">
        <title>Whole genome sequencing of Histamine producing bacteria.</title>
        <authorList>
            <person name="Butler K."/>
        </authorList>
    </citation>
    <scope>NUCLEOTIDE SEQUENCE [LARGE SCALE GENOMIC DNA]</scope>
    <source>
        <strain evidence="1 4">DSM 23343</strain>
    </source>
</reference>
<gene>
    <name evidence="1" type="ORF">C0W81_18525</name>
    <name evidence="2" type="ORF">PAQU9191_00828</name>
</gene>
<dbReference type="EMBL" id="FYAH01000001">
    <property type="protein sequence ID" value="SMY15605.1"/>
    <property type="molecule type" value="Genomic_DNA"/>
</dbReference>
<dbReference type="Gene3D" id="1.10.3600.10">
    <property type="entry name" value="Putative bacterial toxin ydaT"/>
    <property type="match status" value="1"/>
</dbReference>
<keyword evidence="3" id="KW-1185">Reference proteome</keyword>
<dbReference type="InterPro" id="IPR037042">
    <property type="entry name" value="YdaT-like_sf"/>
</dbReference>
<dbReference type="InterPro" id="IPR009364">
    <property type="entry name" value="YdaT-like"/>
</dbReference>
<dbReference type="RefSeq" id="WP_060999128.1">
    <property type="nucleotide sequence ID" value="NZ_FYAH01000001.1"/>
</dbReference>
<dbReference type="OrthoDB" id="5815883at2"/>
<proteinExistence type="predicted"/>
<dbReference type="Pfam" id="PF06254">
    <property type="entry name" value="YdaT_toxin"/>
    <property type="match status" value="1"/>
</dbReference>
<accession>A0A1A6TW70</accession>
<dbReference type="EMBL" id="PYLY01000056">
    <property type="protein sequence ID" value="PST97993.1"/>
    <property type="molecule type" value="Genomic_DNA"/>
</dbReference>
<protein>
    <submittedName>
        <fullName evidence="1">Uncharacterized protein</fullName>
    </submittedName>
</protein>
<dbReference type="Proteomes" id="UP000241858">
    <property type="component" value="Unassembled WGS sequence"/>
</dbReference>
<reference evidence="2" key="2">
    <citation type="submission" date="2017-06" db="EMBL/GenBank/DDBJ databases">
        <authorList>
            <person name="Kim H.J."/>
            <person name="Triplett B.A."/>
        </authorList>
    </citation>
    <scope>NUCLEOTIDE SEQUENCE [LARGE SCALE GENOMIC DNA]</scope>
    <source>
        <strain evidence="2">Type strain: CECT 9192</strain>
    </source>
</reference>